<feature type="compositionally biased region" description="Basic and acidic residues" evidence="6">
    <location>
        <begin position="564"/>
        <end position="573"/>
    </location>
</feature>
<feature type="compositionally biased region" description="Low complexity" evidence="6">
    <location>
        <begin position="396"/>
        <end position="409"/>
    </location>
</feature>
<protein>
    <recommendedName>
        <fullName evidence="7">Caspase recruitment domain-containing protein</fullName>
    </recommendedName>
</protein>
<reference evidence="8 9" key="1">
    <citation type="submission" date="2024-01" db="EMBL/GenBank/DDBJ databases">
        <title>The genome of the rayed Mediterranean limpet Patella caerulea (Linnaeus, 1758).</title>
        <authorList>
            <person name="Anh-Thu Weber A."/>
            <person name="Halstead-Nussloch G."/>
        </authorList>
    </citation>
    <scope>NUCLEOTIDE SEQUENCE [LARGE SCALE GENOMIC DNA]</scope>
    <source>
        <strain evidence="8">AATW-2023a</strain>
        <tissue evidence="8">Whole specimen</tissue>
    </source>
</reference>
<feature type="region of interest" description="Disordered" evidence="6">
    <location>
        <begin position="290"/>
        <end position="350"/>
    </location>
</feature>
<proteinExistence type="predicted"/>
<evidence type="ECO:0000256" key="1">
    <source>
        <dbReference type="ARBA" id="ARBA00022499"/>
    </source>
</evidence>
<feature type="compositionally biased region" description="Polar residues" evidence="6">
    <location>
        <begin position="578"/>
        <end position="589"/>
    </location>
</feature>
<dbReference type="Gene3D" id="1.10.533.10">
    <property type="entry name" value="Death Domain, Fas"/>
    <property type="match status" value="1"/>
</dbReference>
<feature type="region of interest" description="Disordered" evidence="6">
    <location>
        <begin position="550"/>
        <end position="589"/>
    </location>
</feature>
<dbReference type="Pfam" id="PF16739">
    <property type="entry name" value="CARD_2"/>
    <property type="match status" value="1"/>
</dbReference>
<keyword evidence="2" id="KW-0597">Phosphoprotein</keyword>
<evidence type="ECO:0000256" key="5">
    <source>
        <dbReference type="ARBA" id="ARBA00022859"/>
    </source>
</evidence>
<feature type="compositionally biased region" description="Low complexity" evidence="6">
    <location>
        <begin position="294"/>
        <end position="311"/>
    </location>
</feature>
<comment type="caution">
    <text evidence="8">The sequence shown here is derived from an EMBL/GenBank/DDBJ whole genome shotgun (WGS) entry which is preliminary data.</text>
</comment>
<evidence type="ECO:0000256" key="4">
    <source>
        <dbReference type="ARBA" id="ARBA00022843"/>
    </source>
</evidence>
<name>A0AAN8IYF4_PATCE</name>
<keyword evidence="9" id="KW-1185">Reference proteome</keyword>
<dbReference type="InterPro" id="IPR011029">
    <property type="entry name" value="DEATH-like_dom_sf"/>
</dbReference>
<organism evidence="8 9">
    <name type="scientific">Patella caerulea</name>
    <name type="common">Rayed Mediterranean limpet</name>
    <dbReference type="NCBI Taxonomy" id="87958"/>
    <lineage>
        <taxon>Eukaryota</taxon>
        <taxon>Metazoa</taxon>
        <taxon>Spiralia</taxon>
        <taxon>Lophotrochozoa</taxon>
        <taxon>Mollusca</taxon>
        <taxon>Gastropoda</taxon>
        <taxon>Patellogastropoda</taxon>
        <taxon>Patelloidea</taxon>
        <taxon>Patellidae</taxon>
        <taxon>Patella</taxon>
    </lineage>
</organism>
<feature type="region of interest" description="Disordered" evidence="6">
    <location>
        <begin position="435"/>
        <end position="469"/>
    </location>
</feature>
<feature type="compositionally biased region" description="Polar residues" evidence="6">
    <location>
        <begin position="414"/>
        <end position="423"/>
    </location>
</feature>
<evidence type="ECO:0000256" key="2">
    <source>
        <dbReference type="ARBA" id="ARBA00022553"/>
    </source>
</evidence>
<sequence length="589" mass="65677">MANISYTEERAICKNIINRNRITLRENVVPTDYLRYLSFSESEIEPIASKVQNAGPRQGMDMLLPAITRRCPDVFYQFMKVLRKQNPEVCREIIESLEQEEKGVITYHLPFISNTPENDALPNKKESTGTCRNFPKSNDDDEYKKDKVEDLKYKTCREIQKKFNENENWLRLCEVLDSITSKQKKMLDNSENPGEELLDLVKDETICNFITMVQEAGLKSILQIFEESDDLIKFLPITNSLDEQLTRQAVFDQAEKNLKKLTSTNVSVYIRQTRSVQIGSENKMFNQNLNEDLSSTSPMAPSRSSSYASEYSSEEDTQTESAIPTDYSNGHLVSSSPKPPSRSSSSEYLSALDVSQTESSSIIKNNPNKLIKKFDAIEYLRNVNPSNKDKGDMAEVSDSSAVSVSNDSSGRPKLSTSDTLQNTISVSQDELLASEKTASTNPTESPVSPEKSCETALGVSQTQEQNSQNQAIQDLETTLIGAVCLAQFIPNQDINGPSLQAEEETILKMEDSAQNKSISLPSLTDHLPNEASNSVRIKKQSNFSDSSNYLDLAVSGSQQPLKDISTDNRHGDGDSGLTMESLQDSSTQN</sequence>
<feature type="compositionally biased region" description="Polar residues" evidence="6">
    <location>
        <begin position="550"/>
        <end position="560"/>
    </location>
</feature>
<keyword evidence="5" id="KW-0391">Immunity</keyword>
<keyword evidence="3" id="KW-0399">Innate immunity</keyword>
<keyword evidence="4" id="KW-0832">Ubl conjugation</keyword>
<gene>
    <name evidence="8" type="ORF">SNE40_023197</name>
</gene>
<feature type="region of interest" description="Disordered" evidence="6">
    <location>
        <begin position="384"/>
        <end position="423"/>
    </location>
</feature>
<feature type="compositionally biased region" description="Polar residues" evidence="6">
    <location>
        <begin position="458"/>
        <end position="469"/>
    </location>
</feature>
<feature type="domain" description="Caspase recruitment" evidence="7">
    <location>
        <begin position="11"/>
        <end position="93"/>
    </location>
</feature>
<evidence type="ECO:0000313" key="9">
    <source>
        <dbReference type="Proteomes" id="UP001347796"/>
    </source>
</evidence>
<accession>A0AAN8IYF4</accession>
<feature type="compositionally biased region" description="Polar residues" evidence="6">
    <location>
        <begin position="319"/>
        <end position="333"/>
    </location>
</feature>
<dbReference type="Proteomes" id="UP001347796">
    <property type="component" value="Unassembled WGS sequence"/>
</dbReference>
<dbReference type="InterPro" id="IPR031964">
    <property type="entry name" value="CARD_dom"/>
</dbReference>
<dbReference type="AlphaFoldDB" id="A0AAN8IYF4"/>
<keyword evidence="1" id="KW-1017">Isopeptide bond</keyword>
<evidence type="ECO:0000259" key="7">
    <source>
        <dbReference type="Pfam" id="PF16739"/>
    </source>
</evidence>
<dbReference type="EMBL" id="JAZGQO010000021">
    <property type="protein sequence ID" value="KAK6166534.1"/>
    <property type="molecule type" value="Genomic_DNA"/>
</dbReference>
<feature type="region of interest" description="Disordered" evidence="6">
    <location>
        <begin position="116"/>
        <end position="138"/>
    </location>
</feature>
<feature type="compositionally biased region" description="Polar residues" evidence="6">
    <location>
        <begin position="436"/>
        <end position="446"/>
    </location>
</feature>
<dbReference type="GO" id="GO:0045087">
    <property type="term" value="P:innate immune response"/>
    <property type="evidence" value="ECO:0007669"/>
    <property type="project" value="UniProtKB-KW"/>
</dbReference>
<evidence type="ECO:0000256" key="3">
    <source>
        <dbReference type="ARBA" id="ARBA00022588"/>
    </source>
</evidence>
<evidence type="ECO:0000313" key="8">
    <source>
        <dbReference type="EMBL" id="KAK6166534.1"/>
    </source>
</evidence>
<evidence type="ECO:0000256" key="6">
    <source>
        <dbReference type="SAM" id="MobiDB-lite"/>
    </source>
</evidence>
<dbReference type="GO" id="GO:0005737">
    <property type="term" value="C:cytoplasm"/>
    <property type="evidence" value="ECO:0007669"/>
    <property type="project" value="UniProtKB-ARBA"/>
</dbReference>